<evidence type="ECO:0000313" key="5">
    <source>
        <dbReference type="Proteomes" id="UP000265618"/>
    </source>
</evidence>
<evidence type="ECO:0000256" key="3">
    <source>
        <dbReference type="SAM" id="MobiDB-lite"/>
    </source>
</evidence>
<reference evidence="4 5" key="1">
    <citation type="journal article" date="2018" name="PLoS ONE">
        <title>The draft genome of Kipferlia bialata reveals reductive genome evolution in fornicate parasites.</title>
        <authorList>
            <person name="Tanifuji G."/>
            <person name="Takabayashi S."/>
            <person name="Kume K."/>
            <person name="Takagi M."/>
            <person name="Nakayama T."/>
            <person name="Kamikawa R."/>
            <person name="Inagaki Y."/>
            <person name="Hashimoto T."/>
        </authorList>
    </citation>
    <scope>NUCLEOTIDE SEQUENCE [LARGE SCALE GENOMIC DNA]</scope>
    <source>
        <strain evidence="4">NY0173</strain>
    </source>
</reference>
<feature type="compositionally biased region" description="Basic and acidic residues" evidence="3">
    <location>
        <begin position="257"/>
        <end position="279"/>
    </location>
</feature>
<dbReference type="Proteomes" id="UP000265618">
    <property type="component" value="Unassembled WGS sequence"/>
</dbReference>
<dbReference type="PANTHER" id="PTHR46093">
    <property type="entry name" value="ACYL-COA-BINDING DOMAIN-CONTAINING PROTEIN 5"/>
    <property type="match status" value="1"/>
</dbReference>
<dbReference type="InterPro" id="IPR015915">
    <property type="entry name" value="Kelch-typ_b-propeller"/>
</dbReference>
<keyword evidence="2" id="KW-0677">Repeat</keyword>
<feature type="region of interest" description="Disordered" evidence="3">
    <location>
        <begin position="1"/>
        <end position="23"/>
    </location>
</feature>
<feature type="region of interest" description="Disordered" evidence="3">
    <location>
        <begin position="257"/>
        <end position="287"/>
    </location>
</feature>
<dbReference type="PANTHER" id="PTHR46093:SF18">
    <property type="entry name" value="FIBRONECTIN TYPE-III DOMAIN-CONTAINING PROTEIN"/>
    <property type="match status" value="1"/>
</dbReference>
<accession>A0A9K3CS43</accession>
<dbReference type="SUPFAM" id="SSF117281">
    <property type="entry name" value="Kelch motif"/>
    <property type="match status" value="1"/>
</dbReference>
<evidence type="ECO:0000256" key="1">
    <source>
        <dbReference type="ARBA" id="ARBA00022441"/>
    </source>
</evidence>
<name>A0A9K3CS43_9EUKA</name>
<evidence type="ECO:0000256" key="2">
    <source>
        <dbReference type="ARBA" id="ARBA00022737"/>
    </source>
</evidence>
<gene>
    <name evidence="4" type="ORF">KIPB_002385</name>
</gene>
<protein>
    <submittedName>
        <fullName evidence="4">Uncharacterized protein</fullName>
    </submittedName>
</protein>
<dbReference type="Gene3D" id="2.120.10.80">
    <property type="entry name" value="Kelch-type beta propeller"/>
    <property type="match status" value="1"/>
</dbReference>
<evidence type="ECO:0000313" key="4">
    <source>
        <dbReference type="EMBL" id="GIQ81428.1"/>
    </source>
</evidence>
<feature type="compositionally biased region" description="Low complexity" evidence="3">
    <location>
        <begin position="1"/>
        <end position="22"/>
    </location>
</feature>
<dbReference type="Pfam" id="PF24681">
    <property type="entry name" value="Kelch_KLHDC2_KLHL20_DRC7"/>
    <property type="match status" value="1"/>
</dbReference>
<organism evidence="4 5">
    <name type="scientific">Kipferlia bialata</name>
    <dbReference type="NCBI Taxonomy" id="797122"/>
    <lineage>
        <taxon>Eukaryota</taxon>
        <taxon>Metamonada</taxon>
        <taxon>Carpediemonas-like organisms</taxon>
        <taxon>Kipferlia</taxon>
    </lineage>
</organism>
<keyword evidence="1" id="KW-0880">Kelch repeat</keyword>
<sequence>MSSDAASASPPLTVLPLSPSASGVPPLSGCLVAIDGYTLLHMATETHEYTCSIVTVHPDTATYSMETLTHPLAPSRTLQTMTVVGGQVYVFGGQTDQGVETSDLFTFDIGTKEWKQIPKGDGPWPPTRVYHSAYAYEGCLVVAGGVHKGMSPDRHPLLCTWAYDPVLSTWHSLPALYSPIFHSPCLCIRDMPHLVQKGGSALLQCVNTHAPTHSEGHIHPTWEAVPIKHTPCPLWVCHALYTEGDWLIVLRKGTQPELRRDRDRDRERERRDRPGHTDSDSETAANAHSSGVFTDVYVTALDTVSGEWEEWGRLTVDGVPCSYLTGCLHLAPGVGLWVDNGSARLIHTDIICPPN</sequence>
<dbReference type="EMBL" id="BDIP01000391">
    <property type="protein sequence ID" value="GIQ81428.1"/>
    <property type="molecule type" value="Genomic_DNA"/>
</dbReference>
<keyword evidence="5" id="KW-1185">Reference proteome</keyword>
<comment type="caution">
    <text evidence="4">The sequence shown here is derived from an EMBL/GenBank/DDBJ whole genome shotgun (WGS) entry which is preliminary data.</text>
</comment>
<dbReference type="AlphaFoldDB" id="A0A9K3CS43"/>
<proteinExistence type="predicted"/>